<keyword evidence="1" id="KW-0812">Transmembrane</keyword>
<reference evidence="2 3" key="1">
    <citation type="submission" date="2021-04" db="EMBL/GenBank/DDBJ databases">
        <authorList>
            <person name="Ivanova A."/>
        </authorList>
    </citation>
    <scope>NUCLEOTIDE SEQUENCE [LARGE SCALE GENOMIC DNA]</scope>
    <source>
        <strain evidence="2 3">G18</strain>
    </source>
</reference>
<protein>
    <submittedName>
        <fullName evidence="2">PepSY domain-containing protein</fullName>
    </submittedName>
</protein>
<accession>A0ABS5C4A2</accession>
<name>A0ABS5C4A2_9BACT</name>
<dbReference type="RefSeq" id="WP_210663129.1">
    <property type="nucleotide sequence ID" value="NZ_JAGKQQ010000002.1"/>
</dbReference>
<dbReference type="Proteomes" id="UP000676565">
    <property type="component" value="Unassembled WGS sequence"/>
</dbReference>
<keyword evidence="1" id="KW-0472">Membrane</keyword>
<feature type="transmembrane region" description="Helical" evidence="1">
    <location>
        <begin position="12"/>
        <end position="36"/>
    </location>
</feature>
<evidence type="ECO:0000313" key="3">
    <source>
        <dbReference type="Proteomes" id="UP000676565"/>
    </source>
</evidence>
<keyword evidence="3" id="KW-1185">Reference proteome</keyword>
<comment type="caution">
    <text evidence="2">The sequence shown here is derived from an EMBL/GenBank/DDBJ whole genome shotgun (WGS) entry which is preliminary data.</text>
</comment>
<dbReference type="Pfam" id="PF03929">
    <property type="entry name" value="PepSY_TM"/>
    <property type="match status" value="1"/>
</dbReference>
<dbReference type="InterPro" id="IPR005625">
    <property type="entry name" value="PepSY-ass_TM"/>
</dbReference>
<proteinExistence type="predicted"/>
<organism evidence="2 3">
    <name type="scientific">Gemmata palustris</name>
    <dbReference type="NCBI Taxonomy" id="2822762"/>
    <lineage>
        <taxon>Bacteria</taxon>
        <taxon>Pseudomonadati</taxon>
        <taxon>Planctomycetota</taxon>
        <taxon>Planctomycetia</taxon>
        <taxon>Gemmatales</taxon>
        <taxon>Gemmataceae</taxon>
        <taxon>Gemmata</taxon>
    </lineage>
</organism>
<gene>
    <name evidence="2" type="ORF">J8F10_36575</name>
</gene>
<sequence length="178" mass="19931">MPFNPRVFFRKAHRWGAIVVAVPLFLVLTTGVLLQLRKEISWVQPPTNKGKGKQPTVSMDAILAAAKSVPEAGVSSWADIDRVDVRPKDGIVKVQCKSRWEVQVDFQTGEVLQSAYRRQELLVDLHEGSWFAESVRLYVFLPAAVIVIGLWATGMYLFVLPLAVRWRKKSPPPPTSPA</sequence>
<evidence type="ECO:0000256" key="1">
    <source>
        <dbReference type="SAM" id="Phobius"/>
    </source>
</evidence>
<feature type="transmembrane region" description="Helical" evidence="1">
    <location>
        <begin position="137"/>
        <end position="159"/>
    </location>
</feature>
<dbReference type="EMBL" id="JAGKQQ010000002">
    <property type="protein sequence ID" value="MBP3960769.1"/>
    <property type="molecule type" value="Genomic_DNA"/>
</dbReference>
<evidence type="ECO:0000313" key="2">
    <source>
        <dbReference type="EMBL" id="MBP3960769.1"/>
    </source>
</evidence>
<keyword evidence="1" id="KW-1133">Transmembrane helix</keyword>